<dbReference type="AlphaFoldDB" id="A0A067RQJ9"/>
<evidence type="ECO:0000313" key="2">
    <source>
        <dbReference type="Proteomes" id="UP000027135"/>
    </source>
</evidence>
<accession>A0A067RQJ9</accession>
<keyword evidence="2" id="KW-1185">Reference proteome</keyword>
<sequence length="514" mass="56485">MLTYYIFSFIGDAMQCCAVFQVQELGKQRLPDEGKQQFEDEEEIYDSYSTRVLNEFAAVTLSQKELSGSTASKFDANQVVSSDTTEQSTLSATTATSNIVQGSALNISAITPATKERSFVAITKQNMTANQETKCIVTTALSTSSVTASKQIIGIATAATKKSDSVVTATTAAAVANFENENNFTVTAASKTFMDSTEDAKIITNFLEPKSEVKTDSLKDNSNANKRTVTQTTKAHYEVKNSTAASISEKTDSKSHDHRHMDLRKIRSQSCVSDTESEILCGNESEFHMSLINTDIEYNLEVSLLTVLKKEVGESASLILTPHVIGCFKKELNCVVHELMMKAISSVVDNITEHCNQDENVLCESATEVTKISNMAQKWKKELMLIADKQRAEKENEMATLLDRAHKYRKRMSVLCLSDKVSQSNCEESNGNSCIINNGDKNESYVNDSINFVPDGYGDGTTEKSSLVGIVQDFLLLQNTTDSHMVGTQKCVSDQETQTISTGSVLYLKHLPDL</sequence>
<dbReference type="EMBL" id="KK852482">
    <property type="protein sequence ID" value="KDR22905.1"/>
    <property type="molecule type" value="Genomic_DNA"/>
</dbReference>
<name>A0A067RQJ9_ZOONE</name>
<evidence type="ECO:0000313" key="1">
    <source>
        <dbReference type="EMBL" id="KDR22905.1"/>
    </source>
</evidence>
<gene>
    <name evidence="1" type="ORF">L798_14761</name>
</gene>
<proteinExistence type="predicted"/>
<protein>
    <submittedName>
        <fullName evidence="1">Uncharacterized protein</fullName>
    </submittedName>
</protein>
<reference evidence="1 2" key="1">
    <citation type="journal article" date="2014" name="Nat. Commun.">
        <title>Molecular traces of alternative social organization in a termite genome.</title>
        <authorList>
            <person name="Terrapon N."/>
            <person name="Li C."/>
            <person name="Robertson H.M."/>
            <person name="Ji L."/>
            <person name="Meng X."/>
            <person name="Booth W."/>
            <person name="Chen Z."/>
            <person name="Childers C.P."/>
            <person name="Glastad K.M."/>
            <person name="Gokhale K."/>
            <person name="Gowin J."/>
            <person name="Gronenberg W."/>
            <person name="Hermansen R.A."/>
            <person name="Hu H."/>
            <person name="Hunt B.G."/>
            <person name="Huylmans A.K."/>
            <person name="Khalil S.M."/>
            <person name="Mitchell R.D."/>
            <person name="Munoz-Torres M.C."/>
            <person name="Mustard J.A."/>
            <person name="Pan H."/>
            <person name="Reese J.T."/>
            <person name="Scharf M.E."/>
            <person name="Sun F."/>
            <person name="Vogel H."/>
            <person name="Xiao J."/>
            <person name="Yang W."/>
            <person name="Yang Z."/>
            <person name="Yang Z."/>
            <person name="Zhou J."/>
            <person name="Zhu J."/>
            <person name="Brent C.S."/>
            <person name="Elsik C.G."/>
            <person name="Goodisman M.A."/>
            <person name="Liberles D.A."/>
            <person name="Roe R.M."/>
            <person name="Vargo E.L."/>
            <person name="Vilcinskas A."/>
            <person name="Wang J."/>
            <person name="Bornberg-Bauer E."/>
            <person name="Korb J."/>
            <person name="Zhang G."/>
            <person name="Liebig J."/>
        </authorList>
    </citation>
    <scope>NUCLEOTIDE SEQUENCE [LARGE SCALE GENOMIC DNA]</scope>
    <source>
        <tissue evidence="1">Whole organism</tissue>
    </source>
</reference>
<dbReference type="InParanoid" id="A0A067RQJ9"/>
<dbReference type="Proteomes" id="UP000027135">
    <property type="component" value="Unassembled WGS sequence"/>
</dbReference>
<organism evidence="1 2">
    <name type="scientific">Zootermopsis nevadensis</name>
    <name type="common">Dampwood termite</name>
    <dbReference type="NCBI Taxonomy" id="136037"/>
    <lineage>
        <taxon>Eukaryota</taxon>
        <taxon>Metazoa</taxon>
        <taxon>Ecdysozoa</taxon>
        <taxon>Arthropoda</taxon>
        <taxon>Hexapoda</taxon>
        <taxon>Insecta</taxon>
        <taxon>Pterygota</taxon>
        <taxon>Neoptera</taxon>
        <taxon>Polyneoptera</taxon>
        <taxon>Dictyoptera</taxon>
        <taxon>Blattodea</taxon>
        <taxon>Blattoidea</taxon>
        <taxon>Termitoidae</taxon>
        <taxon>Termopsidae</taxon>
        <taxon>Zootermopsis</taxon>
    </lineage>
</organism>